<gene>
    <name evidence="1" type="ORF">X975_08767</name>
</gene>
<name>A0A087TAA1_STEMI</name>
<dbReference type="Proteomes" id="UP000054359">
    <property type="component" value="Unassembled WGS sequence"/>
</dbReference>
<evidence type="ECO:0000313" key="1">
    <source>
        <dbReference type="EMBL" id="KFM62040.1"/>
    </source>
</evidence>
<reference evidence="1 2" key="1">
    <citation type="submission" date="2013-11" db="EMBL/GenBank/DDBJ databases">
        <title>Genome sequencing of Stegodyphus mimosarum.</title>
        <authorList>
            <person name="Bechsgaard J."/>
        </authorList>
    </citation>
    <scope>NUCLEOTIDE SEQUENCE [LARGE SCALE GENOMIC DNA]</scope>
</reference>
<proteinExistence type="predicted"/>
<sequence>MLPFEKSILRKKENLQQKEVYTQCNKKFVYYLV</sequence>
<accession>A0A087TAA1</accession>
<dbReference type="AlphaFoldDB" id="A0A087TAA1"/>
<evidence type="ECO:0000313" key="2">
    <source>
        <dbReference type="Proteomes" id="UP000054359"/>
    </source>
</evidence>
<protein>
    <submittedName>
        <fullName evidence="1">Uncharacterized protein</fullName>
    </submittedName>
</protein>
<keyword evidence="2" id="KW-1185">Reference proteome</keyword>
<feature type="non-terminal residue" evidence="1">
    <location>
        <position position="33"/>
    </location>
</feature>
<organism evidence="1 2">
    <name type="scientific">Stegodyphus mimosarum</name>
    <name type="common">African social velvet spider</name>
    <dbReference type="NCBI Taxonomy" id="407821"/>
    <lineage>
        <taxon>Eukaryota</taxon>
        <taxon>Metazoa</taxon>
        <taxon>Ecdysozoa</taxon>
        <taxon>Arthropoda</taxon>
        <taxon>Chelicerata</taxon>
        <taxon>Arachnida</taxon>
        <taxon>Araneae</taxon>
        <taxon>Araneomorphae</taxon>
        <taxon>Entelegynae</taxon>
        <taxon>Eresoidea</taxon>
        <taxon>Eresidae</taxon>
        <taxon>Stegodyphus</taxon>
    </lineage>
</organism>
<dbReference type="EMBL" id="KK114265">
    <property type="protein sequence ID" value="KFM62040.1"/>
    <property type="molecule type" value="Genomic_DNA"/>
</dbReference>